<dbReference type="CDD" id="cd04301">
    <property type="entry name" value="NAT_SF"/>
    <property type="match status" value="1"/>
</dbReference>
<dbReference type="OrthoDB" id="4119890at2"/>
<organism evidence="2 3">
    <name type="scientific">Nocardioides jejuensis</name>
    <dbReference type="NCBI Taxonomy" id="2502782"/>
    <lineage>
        <taxon>Bacteria</taxon>
        <taxon>Bacillati</taxon>
        <taxon>Actinomycetota</taxon>
        <taxon>Actinomycetes</taxon>
        <taxon>Propionibacteriales</taxon>
        <taxon>Nocardioidaceae</taxon>
        <taxon>Nocardioides</taxon>
    </lineage>
</organism>
<reference evidence="2 3" key="1">
    <citation type="submission" date="2019-03" db="EMBL/GenBank/DDBJ databases">
        <authorList>
            <person name="Kim M.K.M."/>
        </authorList>
    </citation>
    <scope>NUCLEOTIDE SEQUENCE [LARGE SCALE GENOMIC DNA]</scope>
    <source>
        <strain evidence="2 3">18JY15-6</strain>
    </source>
</reference>
<gene>
    <name evidence="2" type="ORF">EPD65_15760</name>
</gene>
<proteinExistence type="predicted"/>
<dbReference type="EMBL" id="SJZJ01000040">
    <property type="protein sequence ID" value="TCJ21097.1"/>
    <property type="molecule type" value="Genomic_DNA"/>
</dbReference>
<sequence length="342" mass="36661">MNDLRIVALDPASPTFATDIQRWHAVHLASVTHGRADAAPWRLAEVHDMVATPVPYRWCGAWLALRDGAVVGAALLETPFVTNLELANVFVDVVPSARGAGVGGALLQVLEDAARSRGRSIAMSEVEFGLELPEDGAGSPDVRFAQAHGYDVALGDLQRRLALPVDPALLDRLAAEAAPHHAAYRIEVVRGTLPDAYAAGYAALASRLAVEAPAGDLLLEAEDPSVRGWREREATYARQGLTLWHALALTAGGEVVAHSTISVSVHDTTLCHQWGTLVRADHRGHRLGLAVKVANHRALQADGEPAAEITTWNATVNDHMVAINDQLGFHKVGRTVEVQKRL</sequence>
<comment type="caution">
    <text evidence="2">The sequence shown here is derived from an EMBL/GenBank/DDBJ whole genome shotgun (WGS) entry which is preliminary data.</text>
</comment>
<dbReference type="InterPro" id="IPR000182">
    <property type="entry name" value="GNAT_dom"/>
</dbReference>
<dbReference type="GO" id="GO:0016747">
    <property type="term" value="F:acyltransferase activity, transferring groups other than amino-acyl groups"/>
    <property type="evidence" value="ECO:0007669"/>
    <property type="project" value="InterPro"/>
</dbReference>
<dbReference type="AlphaFoldDB" id="A0A4R1BUC2"/>
<evidence type="ECO:0000259" key="1">
    <source>
        <dbReference type="PROSITE" id="PS51186"/>
    </source>
</evidence>
<evidence type="ECO:0000313" key="3">
    <source>
        <dbReference type="Proteomes" id="UP000295453"/>
    </source>
</evidence>
<dbReference type="Proteomes" id="UP000295453">
    <property type="component" value="Unassembled WGS sequence"/>
</dbReference>
<accession>A0A4R1BUC2</accession>
<dbReference type="Gene3D" id="3.40.630.30">
    <property type="match status" value="1"/>
</dbReference>
<dbReference type="SUPFAM" id="SSF55729">
    <property type="entry name" value="Acyl-CoA N-acyltransferases (Nat)"/>
    <property type="match status" value="2"/>
</dbReference>
<keyword evidence="2" id="KW-0808">Transferase</keyword>
<protein>
    <submittedName>
        <fullName evidence="2">N-acetyltransferase</fullName>
    </submittedName>
</protein>
<evidence type="ECO:0000313" key="2">
    <source>
        <dbReference type="EMBL" id="TCJ21097.1"/>
    </source>
</evidence>
<feature type="domain" description="N-acetyltransferase" evidence="1">
    <location>
        <begin position="7"/>
        <end position="166"/>
    </location>
</feature>
<dbReference type="PROSITE" id="PS51186">
    <property type="entry name" value="GNAT"/>
    <property type="match status" value="1"/>
</dbReference>
<keyword evidence="3" id="KW-1185">Reference proteome</keyword>
<dbReference type="InterPro" id="IPR016181">
    <property type="entry name" value="Acyl_CoA_acyltransferase"/>
</dbReference>
<dbReference type="Pfam" id="PF00583">
    <property type="entry name" value="Acetyltransf_1"/>
    <property type="match status" value="1"/>
</dbReference>
<dbReference type="RefSeq" id="WP_131585831.1">
    <property type="nucleotide sequence ID" value="NZ_SJZJ01000040.1"/>
</dbReference>
<name>A0A4R1BUC2_9ACTN</name>